<comment type="similarity">
    <text evidence="3">Belongs to the early nodulin-like (ENODL) family.</text>
</comment>
<dbReference type="PROSITE" id="PS51485">
    <property type="entry name" value="PHYTOCYANIN"/>
    <property type="match status" value="2"/>
</dbReference>
<comment type="caution">
    <text evidence="7">The sequence shown here is derived from an EMBL/GenBank/DDBJ whole genome shotgun (WGS) entry which is preliminary data.</text>
</comment>
<name>A0AAD7LFD0_QUISA</name>
<evidence type="ECO:0000256" key="2">
    <source>
        <dbReference type="ARBA" id="ARBA00023180"/>
    </source>
</evidence>
<dbReference type="SUPFAM" id="SSF49503">
    <property type="entry name" value="Cupredoxins"/>
    <property type="match status" value="2"/>
</dbReference>
<evidence type="ECO:0000313" key="7">
    <source>
        <dbReference type="EMBL" id="KAJ7956717.1"/>
    </source>
</evidence>
<keyword evidence="1" id="KW-1015">Disulfide bond</keyword>
<dbReference type="Proteomes" id="UP001163823">
    <property type="component" value="Chromosome 9"/>
</dbReference>
<sequence>MAGRIIELAILAISVSAILRNTAAQKKHVVGDELGWFLPPRGPIAYDTWASLQTFSVGDILAFNFINEEQDVAQVTNEAYKTCNSTNPISLKATSPANFSLHSPGDYYFISSFDRHCLLGQKLAISVPASSPQPSPAVSPRGPITYTVGDELGWLVPPAAEIAYHTWAFGNAFIVGDTLVFQYINGAQDVAEVNKEAHENCETKKAILLFMQVVQPASSLISQASISTLAPIRFTVPWIKS</sequence>
<keyword evidence="8" id="KW-1185">Reference proteome</keyword>
<evidence type="ECO:0000256" key="4">
    <source>
        <dbReference type="ARBA" id="ARBA00037626"/>
    </source>
</evidence>
<organism evidence="7 8">
    <name type="scientific">Quillaja saponaria</name>
    <name type="common">Soap bark tree</name>
    <dbReference type="NCBI Taxonomy" id="32244"/>
    <lineage>
        <taxon>Eukaryota</taxon>
        <taxon>Viridiplantae</taxon>
        <taxon>Streptophyta</taxon>
        <taxon>Embryophyta</taxon>
        <taxon>Tracheophyta</taxon>
        <taxon>Spermatophyta</taxon>
        <taxon>Magnoliopsida</taxon>
        <taxon>eudicotyledons</taxon>
        <taxon>Gunneridae</taxon>
        <taxon>Pentapetalae</taxon>
        <taxon>rosids</taxon>
        <taxon>fabids</taxon>
        <taxon>Fabales</taxon>
        <taxon>Quillajaceae</taxon>
        <taxon>Quillaja</taxon>
    </lineage>
</organism>
<evidence type="ECO:0000256" key="5">
    <source>
        <dbReference type="SAM" id="SignalP"/>
    </source>
</evidence>
<dbReference type="KEGG" id="qsa:O6P43_023116"/>
<dbReference type="GO" id="GO:0005886">
    <property type="term" value="C:plasma membrane"/>
    <property type="evidence" value="ECO:0007669"/>
    <property type="project" value="TreeGrafter"/>
</dbReference>
<dbReference type="InterPro" id="IPR039391">
    <property type="entry name" value="Phytocyanin-like"/>
</dbReference>
<feature type="domain" description="Phytocyanin" evidence="6">
    <location>
        <begin position="26"/>
        <end position="129"/>
    </location>
</feature>
<dbReference type="PANTHER" id="PTHR33021">
    <property type="entry name" value="BLUE COPPER PROTEIN"/>
    <property type="match status" value="1"/>
</dbReference>
<dbReference type="Gene3D" id="2.60.40.420">
    <property type="entry name" value="Cupredoxins - blue copper proteins"/>
    <property type="match status" value="2"/>
</dbReference>
<accession>A0AAD7LFD0</accession>
<comment type="function">
    <text evidence="4">May act as a carbohydrate transporter.</text>
</comment>
<dbReference type="PANTHER" id="PTHR33021:SF325">
    <property type="entry name" value="PHYTOCYANIN DOMAIN-CONTAINING PROTEIN"/>
    <property type="match status" value="1"/>
</dbReference>
<dbReference type="EMBL" id="JARAOO010000009">
    <property type="protein sequence ID" value="KAJ7956717.1"/>
    <property type="molecule type" value="Genomic_DNA"/>
</dbReference>
<feature type="signal peptide" evidence="5">
    <location>
        <begin position="1"/>
        <end position="24"/>
    </location>
</feature>
<reference evidence="7" key="1">
    <citation type="journal article" date="2023" name="Science">
        <title>Elucidation of the pathway for biosynthesis of saponin adjuvants from the soapbark tree.</title>
        <authorList>
            <person name="Reed J."/>
            <person name="Orme A."/>
            <person name="El-Demerdash A."/>
            <person name="Owen C."/>
            <person name="Martin L.B.B."/>
            <person name="Misra R.C."/>
            <person name="Kikuchi S."/>
            <person name="Rejzek M."/>
            <person name="Martin A.C."/>
            <person name="Harkess A."/>
            <person name="Leebens-Mack J."/>
            <person name="Louveau T."/>
            <person name="Stephenson M.J."/>
            <person name="Osbourn A."/>
        </authorList>
    </citation>
    <scope>NUCLEOTIDE SEQUENCE</scope>
    <source>
        <strain evidence="7">S10</strain>
    </source>
</reference>
<feature type="chain" id="PRO_5041908751" evidence="5">
    <location>
        <begin position="25"/>
        <end position="241"/>
    </location>
</feature>
<evidence type="ECO:0000256" key="3">
    <source>
        <dbReference type="ARBA" id="ARBA00035011"/>
    </source>
</evidence>
<dbReference type="AlphaFoldDB" id="A0AAD7LFD0"/>
<dbReference type="InterPro" id="IPR003245">
    <property type="entry name" value="Phytocyanin_dom"/>
</dbReference>
<keyword evidence="2" id="KW-0325">Glycoprotein</keyword>
<dbReference type="GO" id="GO:0009055">
    <property type="term" value="F:electron transfer activity"/>
    <property type="evidence" value="ECO:0007669"/>
    <property type="project" value="InterPro"/>
</dbReference>
<dbReference type="CDD" id="cd04216">
    <property type="entry name" value="Phytocyanin"/>
    <property type="match status" value="1"/>
</dbReference>
<evidence type="ECO:0000256" key="1">
    <source>
        <dbReference type="ARBA" id="ARBA00023157"/>
    </source>
</evidence>
<feature type="domain" description="Phytocyanin" evidence="6">
    <location>
        <begin position="144"/>
        <end position="241"/>
    </location>
</feature>
<proteinExistence type="inferred from homology"/>
<dbReference type="InterPro" id="IPR008972">
    <property type="entry name" value="Cupredoxin"/>
</dbReference>
<dbReference type="Pfam" id="PF02298">
    <property type="entry name" value="Cu_bind_like"/>
    <property type="match status" value="2"/>
</dbReference>
<gene>
    <name evidence="7" type="ORF">O6P43_023116</name>
</gene>
<dbReference type="FunFam" id="2.60.40.420:FF:000034">
    <property type="entry name" value="Cupredoxin superfamily protein"/>
    <property type="match status" value="1"/>
</dbReference>
<keyword evidence="5" id="KW-0732">Signal</keyword>
<protein>
    <submittedName>
        <fullName evidence="7">Cucumber peeling cupredoxin-like protein</fullName>
    </submittedName>
</protein>
<evidence type="ECO:0000259" key="6">
    <source>
        <dbReference type="PROSITE" id="PS51485"/>
    </source>
</evidence>
<evidence type="ECO:0000313" key="8">
    <source>
        <dbReference type="Proteomes" id="UP001163823"/>
    </source>
</evidence>